<evidence type="ECO:0000313" key="2">
    <source>
        <dbReference type="Proteomes" id="UP001148838"/>
    </source>
</evidence>
<gene>
    <name evidence="1" type="ORF">ANN_20091</name>
</gene>
<reference evidence="1 2" key="1">
    <citation type="journal article" date="2022" name="Allergy">
        <title>Genome assembly and annotation of Periplaneta americana reveal a comprehensive cockroach allergen profile.</title>
        <authorList>
            <person name="Wang L."/>
            <person name="Xiong Q."/>
            <person name="Saelim N."/>
            <person name="Wang L."/>
            <person name="Nong W."/>
            <person name="Wan A.T."/>
            <person name="Shi M."/>
            <person name="Liu X."/>
            <person name="Cao Q."/>
            <person name="Hui J.H.L."/>
            <person name="Sookrung N."/>
            <person name="Leung T.F."/>
            <person name="Tungtrongchitr A."/>
            <person name="Tsui S.K.W."/>
        </authorList>
    </citation>
    <scope>NUCLEOTIDE SEQUENCE [LARGE SCALE GENOMIC DNA]</scope>
    <source>
        <strain evidence="1">PWHHKU_190912</strain>
    </source>
</reference>
<comment type="caution">
    <text evidence="1">The sequence shown here is derived from an EMBL/GenBank/DDBJ whole genome shotgun (WGS) entry which is preliminary data.</text>
</comment>
<keyword evidence="2" id="KW-1185">Reference proteome</keyword>
<proteinExistence type="predicted"/>
<sequence length="104" mass="10919">MILYVSSSAVTVVTGTTLKVRGSVRKAVILYVSSSAVSVVIGTKIKVRGSVRKGVILHVSSSAVTVVTGTTLKNIICKKLDGCKCVLPDGIGIRLTPLFEEIQC</sequence>
<name>A0ABQ8SBX9_PERAM</name>
<protein>
    <submittedName>
        <fullName evidence="1">Uncharacterized protein</fullName>
    </submittedName>
</protein>
<dbReference type="EMBL" id="JAJSOF020000031">
    <property type="protein sequence ID" value="KAJ4431493.1"/>
    <property type="molecule type" value="Genomic_DNA"/>
</dbReference>
<accession>A0ABQ8SBX9</accession>
<organism evidence="1 2">
    <name type="scientific">Periplaneta americana</name>
    <name type="common">American cockroach</name>
    <name type="synonym">Blatta americana</name>
    <dbReference type="NCBI Taxonomy" id="6978"/>
    <lineage>
        <taxon>Eukaryota</taxon>
        <taxon>Metazoa</taxon>
        <taxon>Ecdysozoa</taxon>
        <taxon>Arthropoda</taxon>
        <taxon>Hexapoda</taxon>
        <taxon>Insecta</taxon>
        <taxon>Pterygota</taxon>
        <taxon>Neoptera</taxon>
        <taxon>Polyneoptera</taxon>
        <taxon>Dictyoptera</taxon>
        <taxon>Blattodea</taxon>
        <taxon>Blattoidea</taxon>
        <taxon>Blattidae</taxon>
        <taxon>Blattinae</taxon>
        <taxon>Periplaneta</taxon>
    </lineage>
</organism>
<evidence type="ECO:0000313" key="1">
    <source>
        <dbReference type="EMBL" id="KAJ4431493.1"/>
    </source>
</evidence>
<dbReference type="Proteomes" id="UP001148838">
    <property type="component" value="Unassembled WGS sequence"/>
</dbReference>